<dbReference type="InterPro" id="IPR036814">
    <property type="entry name" value="YqcC-like_sf"/>
</dbReference>
<proteinExistence type="predicted"/>
<organism evidence="2 3">
    <name type="scientific">Colwellia psychrerythraea (strain 34H / ATCC BAA-681)</name>
    <name type="common">Vibrio psychroerythus</name>
    <dbReference type="NCBI Taxonomy" id="167879"/>
    <lineage>
        <taxon>Bacteria</taxon>
        <taxon>Pseudomonadati</taxon>
        <taxon>Pseudomonadota</taxon>
        <taxon>Gammaproteobacteria</taxon>
        <taxon>Alteromonadales</taxon>
        <taxon>Colwelliaceae</taxon>
        <taxon>Colwellia</taxon>
    </lineage>
</organism>
<dbReference type="InterPro" id="IPR023376">
    <property type="entry name" value="YqcC-like_dom"/>
</dbReference>
<dbReference type="PIRSF" id="PIRSF006257">
    <property type="entry name" value="UCP006257"/>
    <property type="match status" value="1"/>
</dbReference>
<dbReference type="PANTHER" id="PTHR39586">
    <property type="entry name" value="CYTOPLASMIC PROTEIN-RELATED"/>
    <property type="match status" value="1"/>
</dbReference>
<dbReference type="PANTHER" id="PTHR39586:SF1">
    <property type="entry name" value="CYTOPLASMIC PROTEIN"/>
    <property type="match status" value="1"/>
</dbReference>
<dbReference type="Pfam" id="PF04287">
    <property type="entry name" value="DUF446"/>
    <property type="match status" value="1"/>
</dbReference>
<reference evidence="2" key="1">
    <citation type="journal article" date="2005" name="Proc. Natl. Acad. Sci. U.S.A.">
        <title>The psychrophilic lifestyle as revealed by the genome sequence of Colwellia psychrerythraea 34H through genomic and proteomic analyses.</title>
        <authorList>
            <person name="Methe B.A."/>
            <person name="Nelson K.E."/>
            <person name="Deming J.W."/>
            <person name="Momen B."/>
            <person name="Melamud E."/>
            <person name="Zhang X."/>
            <person name="Moult J."/>
            <person name="Madupu R."/>
            <person name="Nelson W.C."/>
            <person name="Dodson R.J."/>
            <person name="Brinkac L.M."/>
            <person name="Daugherty S.C."/>
            <person name="Durkin A.S."/>
            <person name="DeBoy R.T."/>
            <person name="Kolonay J.F."/>
            <person name="Sullivan S.A."/>
            <person name="Zhou L."/>
            <person name="Davidsen T.M."/>
            <person name="Wu M."/>
            <person name="Huston A.L."/>
            <person name="Lewis M."/>
            <person name="Weaver B."/>
            <person name="Weidman J.F."/>
            <person name="Khouri H."/>
            <person name="Utterback T.R."/>
            <person name="Feldblyum T.V."/>
            <person name="Fraser C.M."/>
        </authorList>
    </citation>
    <scope>NUCLEOTIDE SEQUENCE [LARGE SCALE GENOMIC DNA]</scope>
    <source>
        <strain evidence="2">34H</strain>
    </source>
</reference>
<accession>Q47Y02</accession>
<dbReference type="RefSeq" id="WP_011044404.1">
    <property type="nucleotide sequence ID" value="NC_003910.7"/>
</dbReference>
<dbReference type="Gene3D" id="1.20.1440.40">
    <property type="entry name" value="YqcC-like"/>
    <property type="match status" value="1"/>
</dbReference>
<dbReference type="EMBL" id="CP000083">
    <property type="protein sequence ID" value="AAZ24548.1"/>
    <property type="molecule type" value="Genomic_DNA"/>
</dbReference>
<evidence type="ECO:0000259" key="1">
    <source>
        <dbReference type="Pfam" id="PF04287"/>
    </source>
</evidence>
<evidence type="ECO:0000313" key="3">
    <source>
        <dbReference type="Proteomes" id="UP000000547"/>
    </source>
</evidence>
<name>Q47Y02_COLP3</name>
<dbReference type="HOGENOM" id="CLU_130358_0_0_6"/>
<evidence type="ECO:0000313" key="2">
    <source>
        <dbReference type="EMBL" id="AAZ24548.1"/>
    </source>
</evidence>
<protein>
    <recommendedName>
        <fullName evidence="1">YqcC-like domain-containing protein</fullName>
    </recommendedName>
</protein>
<dbReference type="STRING" id="167879.CPS_3650"/>
<dbReference type="InterPro" id="IPR007384">
    <property type="entry name" value="UCP006257"/>
</dbReference>
<dbReference type="AlphaFoldDB" id="Q47Y02"/>
<dbReference type="Proteomes" id="UP000000547">
    <property type="component" value="Chromosome"/>
</dbReference>
<dbReference type="GO" id="GO:0044010">
    <property type="term" value="P:single-species biofilm formation"/>
    <property type="evidence" value="ECO:0007669"/>
    <property type="project" value="TreeGrafter"/>
</dbReference>
<feature type="domain" description="YqcC-like" evidence="1">
    <location>
        <begin position="10"/>
        <end position="105"/>
    </location>
</feature>
<gene>
    <name evidence="2" type="ordered locus">CPS_3650</name>
</gene>
<dbReference type="SUPFAM" id="SSF158452">
    <property type="entry name" value="YqcC-like"/>
    <property type="match status" value="1"/>
</dbReference>
<sequence>MMIKTDPEHISTLLADLAFELKSLNLWQIPQPSAAELSSNAPFCCDTLAFGQWLQFIFIPKITMMIHQQQSLPTKISLTPMAEEAFTHLSTSAKPLIDVIQKIDKALAEKVSKGE</sequence>
<dbReference type="KEGG" id="cps:CPS_3650"/>